<gene>
    <name evidence="2" type="ORF">C5Y93_21190</name>
</gene>
<dbReference type="InterPro" id="IPR032675">
    <property type="entry name" value="LRR_dom_sf"/>
</dbReference>
<keyword evidence="1" id="KW-0472">Membrane</keyword>
<keyword evidence="1" id="KW-0812">Transmembrane</keyword>
<dbReference type="InterPro" id="IPR006553">
    <property type="entry name" value="Leu-rich_rpt_Cys-con_subtyp"/>
</dbReference>
<protein>
    <recommendedName>
        <fullName evidence="4">Leucine Rich repeats (2 copies)</fullName>
    </recommendedName>
</protein>
<reference evidence="2 3" key="1">
    <citation type="submission" date="2018-02" db="EMBL/GenBank/DDBJ databases">
        <title>Comparative genomes isolates from brazilian mangrove.</title>
        <authorList>
            <person name="Araujo J.E."/>
            <person name="Taketani R.G."/>
            <person name="Silva M.C.P."/>
            <person name="Loureco M.V."/>
            <person name="Andreote F.D."/>
        </authorList>
    </citation>
    <scope>NUCLEOTIDE SEQUENCE [LARGE SCALE GENOMIC DNA]</scope>
    <source>
        <strain evidence="2 3">Nap-Phe MGV</strain>
    </source>
</reference>
<sequence>MKEPQSQTPTAPRWRFRFSLRTLLIAMPILAALLGWLGNTKLKHDRETGARDKLAAKFGGVWGAVKIHGDDQSASRFFQLKPYGVTFEERENNAPWAAADWKMVRELHSLREFRLVGYKGPADGPTFAQASQVRQLSLFDCQLTTSDLQQINALSQLQKLIIYAPASVDKSNPQQRMTQASLDLTPLHVAPQSWPQLASLELSDMQIPDQSLAAIAQLPALEVLDMHSCDVHTRALDQLKDAVKLKSLEFTPQKRNDAGEFVGGQLFRVVDERNLAQWGPLPELKYLRLNDVVLANFGGSQTGRWPQLESLSLSGSTLSTQALREIAAMPKLAELTLTNCMVARDALSALDQSVSLTKLEIRSPPILRYDDLGRLPHPPQLRTLDLTGAAFDDRALRDVAKLDRLEVLRLTAGDFTDRGVALLENHSALLHVHLYSSRLTNRSLASLAAIKTLSLADCNLISPEIGEDLLAEVQTLDSEGGDVKALLKQKGITPAEPLP</sequence>
<dbReference type="PANTHER" id="PTHR13318">
    <property type="entry name" value="PARTNER OF PAIRED, ISOFORM B-RELATED"/>
    <property type="match status" value="1"/>
</dbReference>
<comment type="caution">
    <text evidence="2">The sequence shown here is derived from an EMBL/GenBank/DDBJ whole genome shotgun (WGS) entry which is preliminary data.</text>
</comment>
<evidence type="ECO:0000313" key="2">
    <source>
        <dbReference type="EMBL" id="PQO44058.1"/>
    </source>
</evidence>
<dbReference type="AlphaFoldDB" id="A0A2S8GHY6"/>
<dbReference type="RefSeq" id="WP_105337457.1">
    <property type="nucleotide sequence ID" value="NZ_PUHZ01000021.1"/>
</dbReference>
<evidence type="ECO:0008006" key="4">
    <source>
        <dbReference type="Google" id="ProtNLM"/>
    </source>
</evidence>
<dbReference type="EMBL" id="PUHZ01000021">
    <property type="protein sequence ID" value="PQO44058.1"/>
    <property type="molecule type" value="Genomic_DNA"/>
</dbReference>
<feature type="transmembrane region" description="Helical" evidence="1">
    <location>
        <begin position="20"/>
        <end position="38"/>
    </location>
</feature>
<dbReference type="SUPFAM" id="SSF52047">
    <property type="entry name" value="RNI-like"/>
    <property type="match status" value="1"/>
</dbReference>
<keyword evidence="1" id="KW-1133">Transmembrane helix</keyword>
<dbReference type="GO" id="GO:0019005">
    <property type="term" value="C:SCF ubiquitin ligase complex"/>
    <property type="evidence" value="ECO:0007669"/>
    <property type="project" value="TreeGrafter"/>
</dbReference>
<accession>A0A2S8GHY6</accession>
<dbReference type="Proteomes" id="UP000237819">
    <property type="component" value="Unassembled WGS sequence"/>
</dbReference>
<organism evidence="2 3">
    <name type="scientific">Blastopirellula marina</name>
    <dbReference type="NCBI Taxonomy" id="124"/>
    <lineage>
        <taxon>Bacteria</taxon>
        <taxon>Pseudomonadati</taxon>
        <taxon>Planctomycetota</taxon>
        <taxon>Planctomycetia</taxon>
        <taxon>Pirellulales</taxon>
        <taxon>Pirellulaceae</taxon>
        <taxon>Blastopirellula</taxon>
    </lineage>
</organism>
<dbReference type="GO" id="GO:0031146">
    <property type="term" value="P:SCF-dependent proteasomal ubiquitin-dependent protein catabolic process"/>
    <property type="evidence" value="ECO:0007669"/>
    <property type="project" value="TreeGrafter"/>
</dbReference>
<proteinExistence type="predicted"/>
<dbReference type="SMART" id="SM00367">
    <property type="entry name" value="LRR_CC"/>
    <property type="match status" value="4"/>
</dbReference>
<evidence type="ECO:0000313" key="3">
    <source>
        <dbReference type="Proteomes" id="UP000237819"/>
    </source>
</evidence>
<dbReference type="OrthoDB" id="268839at2"/>
<dbReference type="Gene3D" id="3.80.10.10">
    <property type="entry name" value="Ribonuclease Inhibitor"/>
    <property type="match status" value="2"/>
</dbReference>
<evidence type="ECO:0000256" key="1">
    <source>
        <dbReference type="SAM" id="Phobius"/>
    </source>
</evidence>
<name>A0A2S8GHY6_9BACT</name>